<evidence type="ECO:0000313" key="2">
    <source>
        <dbReference type="EMBL" id="MFC3141731.1"/>
    </source>
</evidence>
<protein>
    <submittedName>
        <fullName evidence="2">Flagellar FliJ family protein</fullName>
    </submittedName>
</protein>
<keyword evidence="2" id="KW-0969">Cilium</keyword>
<name>A0ABV7GQD1_9RHOB</name>
<keyword evidence="2" id="KW-0282">Flagellum</keyword>
<comment type="caution">
    <text evidence="2">The sequence shown here is derived from an EMBL/GenBank/DDBJ whole genome shotgun (WGS) entry which is preliminary data.</text>
</comment>
<keyword evidence="3" id="KW-1185">Reference proteome</keyword>
<dbReference type="EMBL" id="JBHRTB010000010">
    <property type="protein sequence ID" value="MFC3141731.1"/>
    <property type="molecule type" value="Genomic_DNA"/>
</dbReference>
<evidence type="ECO:0000256" key="1">
    <source>
        <dbReference type="SAM" id="Coils"/>
    </source>
</evidence>
<sequence length="140" mass="15751">MTRRDKTYALLARLHNQQMEAQAGQLVSLQGTAAQLEAERAALEESRRAGASVTMIEAMPYRGQFLMTVRRENLRISNQLNDIEKRIEAQRDKVLECYRDARSAELLGEEARTVAQFTAQEAAQAEADEMVLLRRIAGNG</sequence>
<evidence type="ECO:0000313" key="3">
    <source>
        <dbReference type="Proteomes" id="UP001595632"/>
    </source>
</evidence>
<keyword evidence="2" id="KW-0966">Cell projection</keyword>
<reference evidence="3" key="1">
    <citation type="journal article" date="2019" name="Int. J. Syst. Evol. Microbiol.">
        <title>The Global Catalogue of Microorganisms (GCM) 10K type strain sequencing project: providing services to taxonomists for standard genome sequencing and annotation.</title>
        <authorList>
            <consortium name="The Broad Institute Genomics Platform"/>
            <consortium name="The Broad Institute Genome Sequencing Center for Infectious Disease"/>
            <person name="Wu L."/>
            <person name="Ma J."/>
        </authorList>
    </citation>
    <scope>NUCLEOTIDE SEQUENCE [LARGE SCALE GENOMIC DNA]</scope>
    <source>
        <strain evidence="3">KCTC 52366</strain>
    </source>
</reference>
<organism evidence="2 3">
    <name type="scientific">Psychromarinibacter halotolerans</name>
    <dbReference type="NCBI Taxonomy" id="1775175"/>
    <lineage>
        <taxon>Bacteria</taxon>
        <taxon>Pseudomonadati</taxon>
        <taxon>Pseudomonadota</taxon>
        <taxon>Alphaproteobacteria</taxon>
        <taxon>Rhodobacterales</taxon>
        <taxon>Paracoccaceae</taxon>
        <taxon>Psychromarinibacter</taxon>
    </lineage>
</organism>
<gene>
    <name evidence="2" type="ORF">ACFOGP_03375</name>
</gene>
<dbReference type="Proteomes" id="UP001595632">
    <property type="component" value="Unassembled WGS sequence"/>
</dbReference>
<dbReference type="RefSeq" id="WP_275632018.1">
    <property type="nucleotide sequence ID" value="NZ_JARGYD010000002.1"/>
</dbReference>
<feature type="coiled-coil region" evidence="1">
    <location>
        <begin position="19"/>
        <end position="93"/>
    </location>
</feature>
<accession>A0ABV7GQD1</accession>
<keyword evidence="1" id="KW-0175">Coiled coil</keyword>
<proteinExistence type="predicted"/>